<dbReference type="InterPro" id="IPR051784">
    <property type="entry name" value="Nod_factor_ABC_transporter"/>
</dbReference>
<evidence type="ECO:0000256" key="1">
    <source>
        <dbReference type="ARBA" id="ARBA00004141"/>
    </source>
</evidence>
<dbReference type="PRINTS" id="PR00164">
    <property type="entry name" value="ABC2TRNSPORT"/>
</dbReference>
<dbReference type="InterPro" id="IPR047817">
    <property type="entry name" value="ABC2_TM_bact-type"/>
</dbReference>
<dbReference type="Pfam" id="PF01061">
    <property type="entry name" value="ABC2_membrane"/>
    <property type="match status" value="1"/>
</dbReference>
<sequence length="281" mass="29684">MSTTLIPATAPPPARVDLSGIGPPLHGAGALRQVLVLSGRSLRVLREPALLVPNLIEPFLLLLLFSQVFRSLAQVPSFPDGVSYIDYLLPAVLISMGMTSGVKSGLLLSTDLRNGVITRFRTMPLWTGAVLLARSFADAALNAVELLFLLVIGALLFGYAPAGGIAGALGAMLVALSLAWSVGWVFMALTTLLRRPESLQQIGGMLTFPLMFASNAFVTTDGLPTWLRAFAEVNPLTHAINAARGLALGAATPSMVLWPLCMCAVTVLVAAPVAMRGFRRP</sequence>
<dbReference type="PIRSF" id="PIRSF006648">
    <property type="entry name" value="DrrB"/>
    <property type="match status" value="1"/>
</dbReference>
<keyword evidence="6" id="KW-1003">Cell membrane</keyword>
<dbReference type="PANTHER" id="PTHR43229:SF2">
    <property type="entry name" value="NODULATION PROTEIN J"/>
    <property type="match status" value="1"/>
</dbReference>
<keyword evidence="2 6" id="KW-0812">Transmembrane</keyword>
<organism evidence="8 9">
    <name type="scientific">Micromonospora tarensis</name>
    <dbReference type="NCBI Taxonomy" id="2806100"/>
    <lineage>
        <taxon>Bacteria</taxon>
        <taxon>Bacillati</taxon>
        <taxon>Actinomycetota</taxon>
        <taxon>Actinomycetes</taxon>
        <taxon>Micromonosporales</taxon>
        <taxon>Micromonosporaceae</taxon>
        <taxon>Micromonospora</taxon>
    </lineage>
</organism>
<dbReference type="PANTHER" id="PTHR43229">
    <property type="entry name" value="NODULATION PROTEIN J"/>
    <property type="match status" value="1"/>
</dbReference>
<evidence type="ECO:0000313" key="8">
    <source>
        <dbReference type="EMBL" id="MBM0274447.1"/>
    </source>
</evidence>
<feature type="domain" description="ABC transmembrane type-2" evidence="7">
    <location>
        <begin position="49"/>
        <end position="281"/>
    </location>
</feature>
<dbReference type="InterPro" id="IPR013525">
    <property type="entry name" value="ABC2_TM"/>
</dbReference>
<dbReference type="RefSeq" id="WP_203146868.1">
    <property type="nucleotide sequence ID" value="NZ_JAEVHL010000006.1"/>
</dbReference>
<feature type="transmembrane region" description="Helical" evidence="6">
    <location>
        <begin position="199"/>
        <end position="218"/>
    </location>
</feature>
<accession>A0ABS1YAM3</accession>
<proteinExistence type="inferred from homology"/>
<comment type="subcellular location">
    <subcellularLocation>
        <location evidence="6">Cell membrane</location>
        <topology evidence="6">Multi-pass membrane protein</topology>
    </subcellularLocation>
    <subcellularLocation>
        <location evidence="1">Membrane</location>
        <topology evidence="1">Multi-pass membrane protein</topology>
    </subcellularLocation>
</comment>
<feature type="transmembrane region" description="Helical" evidence="6">
    <location>
        <begin position="165"/>
        <end position="187"/>
    </location>
</feature>
<dbReference type="PROSITE" id="PS51012">
    <property type="entry name" value="ABC_TM2"/>
    <property type="match status" value="1"/>
</dbReference>
<keyword evidence="4 6" id="KW-0472">Membrane</keyword>
<protein>
    <recommendedName>
        <fullName evidence="6">Transport permease protein</fullName>
    </recommendedName>
</protein>
<feature type="transmembrane region" description="Helical" evidence="6">
    <location>
        <begin position="89"/>
        <end position="110"/>
    </location>
</feature>
<name>A0ABS1YAM3_9ACTN</name>
<keyword evidence="9" id="KW-1185">Reference proteome</keyword>
<dbReference type="Proteomes" id="UP000622245">
    <property type="component" value="Unassembled WGS sequence"/>
</dbReference>
<dbReference type="EMBL" id="JAEVHL010000006">
    <property type="protein sequence ID" value="MBM0274447.1"/>
    <property type="molecule type" value="Genomic_DNA"/>
</dbReference>
<evidence type="ECO:0000256" key="6">
    <source>
        <dbReference type="RuleBase" id="RU361157"/>
    </source>
</evidence>
<keyword evidence="6" id="KW-0813">Transport</keyword>
<evidence type="ECO:0000313" key="9">
    <source>
        <dbReference type="Proteomes" id="UP000622245"/>
    </source>
</evidence>
<gene>
    <name evidence="8" type="ORF">JM949_02690</name>
</gene>
<dbReference type="InterPro" id="IPR000412">
    <property type="entry name" value="ABC_2_transport"/>
</dbReference>
<feature type="transmembrane region" description="Helical" evidence="6">
    <location>
        <begin position="131"/>
        <end position="159"/>
    </location>
</feature>
<keyword evidence="5" id="KW-0046">Antibiotic resistance</keyword>
<comment type="caution">
    <text evidence="8">The sequence shown here is derived from an EMBL/GenBank/DDBJ whole genome shotgun (WGS) entry which is preliminary data.</text>
</comment>
<evidence type="ECO:0000256" key="4">
    <source>
        <dbReference type="ARBA" id="ARBA00023136"/>
    </source>
</evidence>
<evidence type="ECO:0000259" key="7">
    <source>
        <dbReference type="PROSITE" id="PS51012"/>
    </source>
</evidence>
<reference evidence="8 9" key="1">
    <citation type="submission" date="2021-01" db="EMBL/GenBank/DDBJ databases">
        <title>Draft genome sequence of Micromonospora sp. strain STR1s_6.</title>
        <authorList>
            <person name="Karlyshev A."/>
            <person name="Jawad R."/>
        </authorList>
    </citation>
    <scope>NUCLEOTIDE SEQUENCE [LARGE SCALE GENOMIC DNA]</scope>
    <source>
        <strain evidence="8 9">STR1S-6</strain>
    </source>
</reference>
<evidence type="ECO:0000256" key="2">
    <source>
        <dbReference type="ARBA" id="ARBA00022692"/>
    </source>
</evidence>
<feature type="transmembrane region" description="Helical" evidence="6">
    <location>
        <begin position="49"/>
        <end position="69"/>
    </location>
</feature>
<comment type="similarity">
    <text evidence="6">Belongs to the ABC-2 integral membrane protein family.</text>
</comment>
<keyword evidence="3 6" id="KW-1133">Transmembrane helix</keyword>
<evidence type="ECO:0000256" key="5">
    <source>
        <dbReference type="ARBA" id="ARBA00023251"/>
    </source>
</evidence>
<evidence type="ECO:0000256" key="3">
    <source>
        <dbReference type="ARBA" id="ARBA00022989"/>
    </source>
</evidence>
<feature type="transmembrane region" description="Helical" evidence="6">
    <location>
        <begin position="256"/>
        <end position="275"/>
    </location>
</feature>